<evidence type="ECO:0000259" key="1">
    <source>
        <dbReference type="Pfam" id="PF12728"/>
    </source>
</evidence>
<accession>A0A1U9NLG2</accession>
<evidence type="ECO:0000313" key="2">
    <source>
        <dbReference type="EMBL" id="AQT68782.1"/>
    </source>
</evidence>
<dbReference type="Proteomes" id="UP000189674">
    <property type="component" value="Chromosome"/>
</dbReference>
<evidence type="ECO:0000313" key="3">
    <source>
        <dbReference type="Proteomes" id="UP000189674"/>
    </source>
</evidence>
<feature type="domain" description="Helix-turn-helix" evidence="1">
    <location>
        <begin position="19"/>
        <end position="67"/>
    </location>
</feature>
<sequence>MKNDVLTLASESSHPKPPLLTSEQCARMCGISRRTWHRLSASAKVPSPVKIGGNVRWRSSDMELFLEWNCPSREEFEQRKEALNAQ</sequence>
<keyword evidence="3" id="KW-1185">Reference proteome</keyword>
<organism evidence="2 3">
    <name type="scientific">Anaerohalosphaera lusitana</name>
    <dbReference type="NCBI Taxonomy" id="1936003"/>
    <lineage>
        <taxon>Bacteria</taxon>
        <taxon>Pseudomonadati</taxon>
        <taxon>Planctomycetota</taxon>
        <taxon>Phycisphaerae</taxon>
        <taxon>Sedimentisphaerales</taxon>
        <taxon>Anaerohalosphaeraceae</taxon>
        <taxon>Anaerohalosphaera</taxon>
    </lineage>
</organism>
<name>A0A1U9NLG2_9BACT</name>
<dbReference type="KEGG" id="alus:STSP2_01955"/>
<dbReference type="STRING" id="1936003.STSP2_01955"/>
<reference evidence="3" key="1">
    <citation type="submission" date="2017-02" db="EMBL/GenBank/DDBJ databases">
        <title>Comparative genomics and description of representatives of a novel lineage of planctomycetes thriving in anoxic sediments.</title>
        <authorList>
            <person name="Spring S."/>
            <person name="Bunk B."/>
            <person name="Sproer C."/>
        </authorList>
    </citation>
    <scope>NUCLEOTIDE SEQUENCE [LARGE SCALE GENOMIC DNA]</scope>
    <source>
        <strain evidence="3">ST-NAGAB-D1</strain>
    </source>
</reference>
<dbReference type="EMBL" id="CP019791">
    <property type="protein sequence ID" value="AQT68782.1"/>
    <property type="molecule type" value="Genomic_DNA"/>
</dbReference>
<dbReference type="RefSeq" id="WP_146662082.1">
    <property type="nucleotide sequence ID" value="NZ_CP019791.1"/>
</dbReference>
<dbReference type="Gene3D" id="1.10.238.160">
    <property type="match status" value="1"/>
</dbReference>
<dbReference type="InterPro" id="IPR041657">
    <property type="entry name" value="HTH_17"/>
</dbReference>
<gene>
    <name evidence="2" type="ORF">STSP2_01955</name>
</gene>
<dbReference type="OrthoDB" id="291753at2"/>
<dbReference type="Pfam" id="PF12728">
    <property type="entry name" value="HTH_17"/>
    <property type="match status" value="1"/>
</dbReference>
<proteinExistence type="predicted"/>
<protein>
    <submittedName>
        <fullName evidence="2">Putative transcriptional regulator</fullName>
    </submittedName>
</protein>
<dbReference type="AlphaFoldDB" id="A0A1U9NLG2"/>